<accession>A0AAE0Z2Z3</accession>
<evidence type="ECO:0000313" key="2">
    <source>
        <dbReference type="Proteomes" id="UP001283361"/>
    </source>
</evidence>
<dbReference type="AlphaFoldDB" id="A0AAE0Z2Z3"/>
<evidence type="ECO:0000313" key="1">
    <source>
        <dbReference type="EMBL" id="KAK3760917.1"/>
    </source>
</evidence>
<proteinExistence type="predicted"/>
<comment type="caution">
    <text evidence="1">The sequence shown here is derived from an EMBL/GenBank/DDBJ whole genome shotgun (WGS) entry which is preliminary data.</text>
</comment>
<gene>
    <name evidence="1" type="ORF">RRG08_042132</name>
</gene>
<sequence length="130" mass="14240">MKKEDNYRPRTTLETESSDTCLLHAHLSPSPSTSPAHAPHYFGLQSLSREMILENFTRFVPAIPHIGRRMVRGAEEIASRPRVDKHGPLSGPGLALDGLVLGGVDVVKGGCVWVWGGRDMLLVGEDLVWS</sequence>
<protein>
    <submittedName>
        <fullName evidence="1">Uncharacterized protein</fullName>
    </submittedName>
</protein>
<dbReference type="Proteomes" id="UP001283361">
    <property type="component" value="Unassembled WGS sequence"/>
</dbReference>
<keyword evidence="2" id="KW-1185">Reference proteome</keyword>
<reference evidence="1" key="1">
    <citation type="journal article" date="2023" name="G3 (Bethesda)">
        <title>A reference genome for the long-term kleptoplast-retaining sea slug Elysia crispata morphotype clarki.</title>
        <authorList>
            <person name="Eastman K.E."/>
            <person name="Pendleton A.L."/>
            <person name="Shaikh M.A."/>
            <person name="Suttiyut T."/>
            <person name="Ogas R."/>
            <person name="Tomko P."/>
            <person name="Gavelis G."/>
            <person name="Widhalm J.R."/>
            <person name="Wisecaver J.H."/>
        </authorList>
    </citation>
    <scope>NUCLEOTIDE SEQUENCE</scope>
    <source>
        <strain evidence="1">ECLA1</strain>
    </source>
</reference>
<name>A0AAE0Z2Z3_9GAST</name>
<dbReference type="EMBL" id="JAWDGP010004932">
    <property type="protein sequence ID" value="KAK3760917.1"/>
    <property type="molecule type" value="Genomic_DNA"/>
</dbReference>
<organism evidence="1 2">
    <name type="scientific">Elysia crispata</name>
    <name type="common">lettuce slug</name>
    <dbReference type="NCBI Taxonomy" id="231223"/>
    <lineage>
        <taxon>Eukaryota</taxon>
        <taxon>Metazoa</taxon>
        <taxon>Spiralia</taxon>
        <taxon>Lophotrochozoa</taxon>
        <taxon>Mollusca</taxon>
        <taxon>Gastropoda</taxon>
        <taxon>Heterobranchia</taxon>
        <taxon>Euthyneura</taxon>
        <taxon>Panpulmonata</taxon>
        <taxon>Sacoglossa</taxon>
        <taxon>Placobranchoidea</taxon>
        <taxon>Plakobranchidae</taxon>
        <taxon>Elysia</taxon>
    </lineage>
</organism>